<proteinExistence type="predicted"/>
<evidence type="ECO:0000313" key="2">
    <source>
        <dbReference type="EMBL" id="MBD1401923.1"/>
    </source>
</evidence>
<evidence type="ECO:0000256" key="1">
    <source>
        <dbReference type="SAM" id="MobiDB-lite"/>
    </source>
</evidence>
<evidence type="ECO:0000313" key="3">
    <source>
        <dbReference type="Proteomes" id="UP000632828"/>
    </source>
</evidence>
<accession>A0A8J6UHT6</accession>
<comment type="caution">
    <text evidence="2">The sequence shown here is derived from an EMBL/GenBank/DDBJ whole genome shotgun (WGS) entry which is preliminary data.</text>
</comment>
<dbReference type="AlphaFoldDB" id="A0A8J6UHT6"/>
<dbReference type="EMBL" id="JACWUN010000042">
    <property type="protein sequence ID" value="MBD1401923.1"/>
    <property type="molecule type" value="Genomic_DNA"/>
</dbReference>
<dbReference type="Proteomes" id="UP000632828">
    <property type="component" value="Unassembled WGS sequence"/>
</dbReference>
<feature type="region of interest" description="Disordered" evidence="1">
    <location>
        <begin position="1"/>
        <end position="27"/>
    </location>
</feature>
<gene>
    <name evidence="2" type="ORF">ICT70_14785</name>
</gene>
<keyword evidence="3" id="KW-1185">Reference proteome</keyword>
<feature type="compositionally biased region" description="Polar residues" evidence="1">
    <location>
        <begin position="117"/>
        <end position="126"/>
    </location>
</feature>
<sequence>QRKRVASHVRSYQKGRHTTVSDHMPKGHQEYADWTPQRLIRWAAKMGPQTAAVTEIILASRQHAQQAFRSAMGLISLAKTYTPQRLEAACELALEGEAANYKSVKSILKTKLDQQPRQHALPTTQPIAHDNIRGGHYYH</sequence>
<feature type="region of interest" description="Disordered" evidence="1">
    <location>
        <begin position="112"/>
        <end position="139"/>
    </location>
</feature>
<organism evidence="2 3">
    <name type="scientific">Pelovirga terrestris</name>
    <dbReference type="NCBI Taxonomy" id="2771352"/>
    <lineage>
        <taxon>Bacteria</taxon>
        <taxon>Pseudomonadati</taxon>
        <taxon>Thermodesulfobacteriota</taxon>
        <taxon>Desulfuromonadia</taxon>
        <taxon>Geobacterales</taxon>
        <taxon>Geobacteraceae</taxon>
        <taxon>Pelovirga</taxon>
    </lineage>
</organism>
<name>A0A8J6UHT6_9BACT</name>
<reference evidence="2" key="1">
    <citation type="submission" date="2020-09" db="EMBL/GenBank/DDBJ databases">
        <title>Pelobacter alkaliphilus sp. nov., a novel anaerobic arsenate-reducing bacterium from terrestrial mud volcano.</title>
        <authorList>
            <person name="Khomyakova M.A."/>
            <person name="Merkel A.Y."/>
            <person name="Slobodkin A.I."/>
        </authorList>
    </citation>
    <scope>NUCLEOTIDE SEQUENCE</scope>
    <source>
        <strain evidence="2">M08fum</strain>
    </source>
</reference>
<feature type="compositionally biased region" description="Basic residues" evidence="1">
    <location>
        <begin position="1"/>
        <end position="17"/>
    </location>
</feature>
<feature type="non-terminal residue" evidence="2">
    <location>
        <position position="1"/>
    </location>
</feature>
<protein>
    <submittedName>
        <fullName evidence="2">Transposase</fullName>
    </submittedName>
</protein>